<dbReference type="PANTHER" id="PTHR13224:SF6">
    <property type="entry name" value="MEDIATOR OF RNA POLYMERASE II TRANSCRIPTION SUBUNIT 16"/>
    <property type="match status" value="1"/>
</dbReference>
<gene>
    <name evidence="13" type="primary">med16</name>
    <name evidence="9" type="synonym">MED16</name>
    <name evidence="13" type="ORF">WHR41_04157</name>
</gene>
<comment type="subcellular location">
    <subcellularLocation>
        <location evidence="1 9">Nucleus</location>
    </subcellularLocation>
</comment>
<keyword evidence="6 9" id="KW-0804">Transcription</keyword>
<dbReference type="GO" id="GO:0045893">
    <property type="term" value="P:positive regulation of DNA-templated transcription"/>
    <property type="evidence" value="ECO:0007669"/>
    <property type="project" value="TreeGrafter"/>
</dbReference>
<evidence type="ECO:0000256" key="7">
    <source>
        <dbReference type="ARBA" id="ARBA00023242"/>
    </source>
</evidence>
<evidence type="ECO:0000259" key="12">
    <source>
        <dbReference type="Pfam" id="PF20719"/>
    </source>
</evidence>
<name>A0AB34KQK9_9PEZI</name>
<dbReference type="Proteomes" id="UP000803884">
    <property type="component" value="Unassembled WGS sequence"/>
</dbReference>
<dbReference type="GeneID" id="96005601"/>
<accession>A0AB34KQK9</accession>
<evidence type="ECO:0000256" key="10">
    <source>
        <dbReference type="SAM" id="MobiDB-lite"/>
    </source>
</evidence>
<dbReference type="InterPro" id="IPR048339">
    <property type="entry name" value="Mediator_Med16_C"/>
</dbReference>
<comment type="similarity">
    <text evidence="2 9">Belongs to the Mediator complex subunit 16 family.</text>
</comment>
<keyword evidence="7 9" id="KW-0539">Nucleus</keyword>
<reference evidence="13 14" key="1">
    <citation type="journal article" date="2020" name="Microbiol. Resour. Announc.">
        <title>Draft Genome Sequence of a Cladosporium Species Isolated from the Mesophotic Ascidian Didemnum maculosum.</title>
        <authorList>
            <person name="Gioti A."/>
            <person name="Siaperas R."/>
            <person name="Nikolaivits E."/>
            <person name="Le Goff G."/>
            <person name="Ouazzani J."/>
            <person name="Kotoulas G."/>
            <person name="Topakas E."/>
        </authorList>
    </citation>
    <scope>NUCLEOTIDE SEQUENCE [LARGE SCALE GENOMIC DNA]</scope>
    <source>
        <strain evidence="13 14">TM138-S3</strain>
    </source>
</reference>
<evidence type="ECO:0000256" key="4">
    <source>
        <dbReference type="ARBA" id="ARBA00023015"/>
    </source>
</evidence>
<evidence type="ECO:0000313" key="14">
    <source>
        <dbReference type="Proteomes" id="UP000803884"/>
    </source>
</evidence>
<comment type="caution">
    <text evidence="13">The sequence shown here is derived from an EMBL/GenBank/DDBJ whole genome shotgun (WGS) entry which is preliminary data.</text>
</comment>
<feature type="region of interest" description="Disordered" evidence="10">
    <location>
        <begin position="1"/>
        <end position="26"/>
    </location>
</feature>
<evidence type="ECO:0000313" key="13">
    <source>
        <dbReference type="EMBL" id="KAL1587070.1"/>
    </source>
</evidence>
<evidence type="ECO:0000256" key="2">
    <source>
        <dbReference type="ARBA" id="ARBA00006543"/>
    </source>
</evidence>
<evidence type="ECO:0000256" key="1">
    <source>
        <dbReference type="ARBA" id="ARBA00004123"/>
    </source>
</evidence>
<dbReference type="EMBL" id="JAAQHG020000012">
    <property type="protein sequence ID" value="KAL1587070.1"/>
    <property type="molecule type" value="Genomic_DNA"/>
</dbReference>
<keyword evidence="4 9" id="KW-0805">Transcription regulation</keyword>
<evidence type="ECO:0000256" key="9">
    <source>
        <dbReference type="RuleBase" id="RU364149"/>
    </source>
</evidence>
<evidence type="ECO:0000256" key="8">
    <source>
        <dbReference type="ARBA" id="ARBA00032015"/>
    </source>
</evidence>
<dbReference type="PANTHER" id="PTHR13224">
    <property type="entry name" value="THYROID HORMONE RECEPTOR-ASSOCIATED PROTEIN-RELATED"/>
    <property type="match status" value="1"/>
</dbReference>
<dbReference type="SUPFAM" id="SSF82171">
    <property type="entry name" value="DPP6 N-terminal domain-like"/>
    <property type="match status" value="1"/>
</dbReference>
<feature type="domain" description="Mediator complex subunit 16 C-terminal" evidence="12">
    <location>
        <begin position="857"/>
        <end position="916"/>
    </location>
</feature>
<dbReference type="InterPro" id="IPR021665">
    <property type="entry name" value="Mediator_Med16_N"/>
</dbReference>
<organism evidence="13 14">
    <name type="scientific">Cladosporium halotolerans</name>
    <dbReference type="NCBI Taxonomy" id="1052096"/>
    <lineage>
        <taxon>Eukaryota</taxon>
        <taxon>Fungi</taxon>
        <taxon>Dikarya</taxon>
        <taxon>Ascomycota</taxon>
        <taxon>Pezizomycotina</taxon>
        <taxon>Dothideomycetes</taxon>
        <taxon>Dothideomycetidae</taxon>
        <taxon>Cladosporiales</taxon>
        <taxon>Cladosporiaceae</taxon>
        <taxon>Cladosporium</taxon>
    </lineage>
</organism>
<evidence type="ECO:0000259" key="11">
    <source>
        <dbReference type="Pfam" id="PF11635"/>
    </source>
</evidence>
<dbReference type="AlphaFoldDB" id="A0AB34KQK9"/>
<dbReference type="GO" id="GO:0016592">
    <property type="term" value="C:mediator complex"/>
    <property type="evidence" value="ECO:0007669"/>
    <property type="project" value="InterPro"/>
</dbReference>
<dbReference type="Pfam" id="PF11635">
    <property type="entry name" value="Med16_N"/>
    <property type="match status" value="1"/>
</dbReference>
<feature type="domain" description="Mediator complex subunit Med16 N-terminal" evidence="11">
    <location>
        <begin position="224"/>
        <end position="483"/>
    </location>
</feature>
<evidence type="ECO:0000256" key="5">
    <source>
        <dbReference type="ARBA" id="ARBA00023159"/>
    </source>
</evidence>
<comment type="function">
    <text evidence="9">Component of the Mediator complex, a coactivator involved in the regulated transcription of nearly all RNA polymerase II-dependent genes. Mediator functions as a bridge to convey information from gene-specific regulatory proteins to the basal RNA polymerase II transcription machinery. Mediator is recruited to promoters by direct interactions with regulatory proteins and serves as a scaffold for the assembly of a functional preinitiation complex with RNA polymerase II and the general transcription factors.</text>
</comment>
<proteinExistence type="inferred from homology"/>
<protein>
    <recommendedName>
        <fullName evidence="3 9">Mediator of RNA polymerase II transcription subunit 16</fullName>
    </recommendedName>
    <alternativeName>
        <fullName evidence="8 9">Mediator complex subunit 16</fullName>
    </alternativeName>
</protein>
<comment type="subunit">
    <text evidence="9">Component of the Mediator complex.</text>
</comment>
<keyword evidence="14" id="KW-1185">Reference proteome</keyword>
<dbReference type="RefSeq" id="XP_069230175.1">
    <property type="nucleotide sequence ID" value="XM_069372763.1"/>
</dbReference>
<sequence>MDNPGADATMDDAGDPDIQGQGMMDSMDDLFGDAADSLGVNVNIPLQAPSLPPPPGLIQRIAELQTSGACTKLAWSNTGSIARISPDGLKVTFCVFVEDPKTGAWVPSTESPYPVQAPEGSRFVHVQFSPLGHDLAVVDDVGLVHLFIAPTGLGRMHVSQTEFALERTGRSDIDGVAGLHWLSIHPVEFKVPHVGPANKVNGAWIVPLKGRDPNAPRIHNAIDGKGALVYVSRNGCLTMLYQQESGRWYSVQKELDRVGLSDEMISHASFCDYGNRLLLVAHDEARRIRVLTIYIDWNVSHQTRPNGQPSLRVNPSLDVSHLTSLEHVSAQHSDVARLTTLTALPQVPDFAADQNPPSPPTIVATFTLAALHTDATQQMPDSFTAISRWQLEETTSIMHESFGNLRKNSNATLTIPPRKFLQRQPDQVTMKLILALKSMSLGTLLAFIASDGGIEFRERGAFNIIEPFMDTTFVTSLPQVGFDHLAGLHNIDIATSHDGAAMAFVQPDGKMDAKVMFFRHGWQNTENNGIVDGKGLVEAAVVAVARQHMVLTSNSAATAETLSLLPTELSPDLYRLFFQQMARLIPRTFDTMSLDDNKRQMTVLKDHHLPRALSAQLVLGTRPPSRTPNLPAQVAWAALNLKHVTVSLMTTIGRSESIPGLGTEVFHGLRGLVKWSVDMFVFILEALLTVSRKTSTGVPAAQAVQEYLKETTSPAFHLLLCSFTRTFLRYSAIYLPRYFKMLGSKVPASRSLSEKQNLLDIARLGETMPFKFDGLHGLIVETEKAILASYAAANTTDRSRAELELTMITECNVPDQLHEALANIVSTTLPKLVPDLDIGKIYFWDTAWLRLRARWLETSKFDALTKLPLREGVKLRRCRRCNSAMEEVAISSEVNRDLPPWLQAAQRQCVCTCAWYLP</sequence>
<evidence type="ECO:0000256" key="3">
    <source>
        <dbReference type="ARBA" id="ARBA00019614"/>
    </source>
</evidence>
<evidence type="ECO:0000256" key="6">
    <source>
        <dbReference type="ARBA" id="ARBA00023163"/>
    </source>
</evidence>
<keyword evidence="5 9" id="KW-0010">Activator</keyword>
<dbReference type="InterPro" id="IPR048338">
    <property type="entry name" value="Mediator_Med16"/>
</dbReference>
<dbReference type="Pfam" id="PF20719">
    <property type="entry name" value="Med16_C"/>
    <property type="match status" value="1"/>
</dbReference>